<feature type="transmembrane region" description="Helical" evidence="1">
    <location>
        <begin position="41"/>
        <end position="63"/>
    </location>
</feature>
<sequence>MTFISYIIVLVGGPIVLTISTLILGFLIALLLAWTSIRFRVAVAGFASGVLGVVCVWLFGNWIFEGFAHEPRASLHPSIAVAIAIAIPFFNDLNHTKKVKEATSMLPAHLDEAHAHAQVTGRYAQLLGYVVGAVITFGWLASRVAA</sequence>
<keyword evidence="1" id="KW-1133">Transmembrane helix</keyword>
<keyword evidence="1" id="KW-0472">Membrane</keyword>
<accession>A0A0R0CPU8</accession>
<gene>
    <name evidence="2" type="ORF">ABB29_01555</name>
</gene>
<feature type="transmembrane region" description="Helical" evidence="1">
    <location>
        <begin position="6"/>
        <end position="34"/>
    </location>
</feature>
<feature type="transmembrane region" description="Helical" evidence="1">
    <location>
        <begin position="75"/>
        <end position="93"/>
    </location>
</feature>
<comment type="caution">
    <text evidence="2">The sequence shown here is derived from an EMBL/GenBank/DDBJ whole genome shotgun (WGS) entry which is preliminary data.</text>
</comment>
<keyword evidence="3" id="KW-1185">Reference proteome</keyword>
<evidence type="ECO:0000313" key="2">
    <source>
        <dbReference type="EMBL" id="KRG71488.1"/>
    </source>
</evidence>
<reference evidence="2 3" key="1">
    <citation type="submission" date="2015-05" db="EMBL/GenBank/DDBJ databases">
        <title>Genome sequencing and analysis of members of genus Stenotrophomonas.</title>
        <authorList>
            <person name="Patil P.P."/>
            <person name="Midha S."/>
            <person name="Patil P.B."/>
        </authorList>
    </citation>
    <scope>NUCLEOTIDE SEQUENCE [LARGE SCALE GENOMIC DNA]</scope>
    <source>
        <strain evidence="2 3">DSM 21858</strain>
    </source>
</reference>
<protein>
    <submittedName>
        <fullName evidence="2">Uncharacterized protein</fullName>
    </submittedName>
</protein>
<dbReference type="PATRIC" id="fig|344882.3.peg.1508"/>
<name>A0A0R0CPU8_9GAMM</name>
<dbReference type="AlphaFoldDB" id="A0A0R0CPU8"/>
<proteinExistence type="predicted"/>
<dbReference type="RefSeq" id="WP_057656864.1">
    <property type="nucleotide sequence ID" value="NZ_LDJL01000002.1"/>
</dbReference>
<dbReference type="EMBL" id="LDJL01000002">
    <property type="protein sequence ID" value="KRG71488.1"/>
    <property type="molecule type" value="Genomic_DNA"/>
</dbReference>
<feature type="transmembrane region" description="Helical" evidence="1">
    <location>
        <begin position="126"/>
        <end position="145"/>
    </location>
</feature>
<evidence type="ECO:0000313" key="3">
    <source>
        <dbReference type="Proteomes" id="UP000052052"/>
    </source>
</evidence>
<dbReference type="Proteomes" id="UP000052052">
    <property type="component" value="Unassembled WGS sequence"/>
</dbReference>
<organism evidence="2 3">
    <name type="scientific">Pseudoxanthomonas dokdonensis</name>
    <dbReference type="NCBI Taxonomy" id="344882"/>
    <lineage>
        <taxon>Bacteria</taxon>
        <taxon>Pseudomonadati</taxon>
        <taxon>Pseudomonadota</taxon>
        <taxon>Gammaproteobacteria</taxon>
        <taxon>Lysobacterales</taxon>
        <taxon>Lysobacteraceae</taxon>
        <taxon>Pseudoxanthomonas</taxon>
    </lineage>
</organism>
<evidence type="ECO:0000256" key="1">
    <source>
        <dbReference type="SAM" id="Phobius"/>
    </source>
</evidence>
<keyword evidence="1" id="KW-0812">Transmembrane</keyword>